<organism evidence="1 2">
    <name type="scientific">Emiliania huxleyi (strain CCMP1516)</name>
    <dbReference type="NCBI Taxonomy" id="280463"/>
    <lineage>
        <taxon>Eukaryota</taxon>
        <taxon>Haptista</taxon>
        <taxon>Haptophyta</taxon>
        <taxon>Prymnesiophyceae</taxon>
        <taxon>Isochrysidales</taxon>
        <taxon>Noelaerhabdaceae</taxon>
        <taxon>Emiliania</taxon>
    </lineage>
</organism>
<protein>
    <submittedName>
        <fullName evidence="1">Uncharacterized protein</fullName>
    </submittedName>
</protein>
<dbReference type="GeneID" id="17264506"/>
<name>A0A0D3J625_EMIH1</name>
<reference evidence="1" key="2">
    <citation type="submission" date="2024-10" db="UniProtKB">
        <authorList>
            <consortium name="EnsemblProtists"/>
        </authorList>
    </citation>
    <scope>IDENTIFICATION</scope>
</reference>
<keyword evidence="2" id="KW-1185">Reference proteome</keyword>
<evidence type="ECO:0000313" key="1">
    <source>
        <dbReference type="EnsemblProtists" id="EOD18960"/>
    </source>
</evidence>
<dbReference type="EnsemblProtists" id="EOD18960">
    <property type="protein sequence ID" value="EOD18960"/>
    <property type="gene ID" value="EMIHUDRAFT_243482"/>
</dbReference>
<dbReference type="KEGG" id="ehx:EMIHUDRAFT_243482"/>
<proteinExistence type="predicted"/>
<dbReference type="RefSeq" id="XP_005771389.1">
    <property type="nucleotide sequence ID" value="XM_005771332.1"/>
</dbReference>
<dbReference type="AlphaFoldDB" id="A0A0D3J625"/>
<dbReference type="Proteomes" id="UP000013827">
    <property type="component" value="Unassembled WGS sequence"/>
</dbReference>
<dbReference type="HOGENOM" id="CLU_2763200_0_0_1"/>
<evidence type="ECO:0000313" key="2">
    <source>
        <dbReference type="Proteomes" id="UP000013827"/>
    </source>
</evidence>
<reference evidence="2" key="1">
    <citation type="journal article" date="2013" name="Nature">
        <title>Pan genome of the phytoplankton Emiliania underpins its global distribution.</title>
        <authorList>
            <person name="Read B.A."/>
            <person name="Kegel J."/>
            <person name="Klute M.J."/>
            <person name="Kuo A."/>
            <person name="Lefebvre S.C."/>
            <person name="Maumus F."/>
            <person name="Mayer C."/>
            <person name="Miller J."/>
            <person name="Monier A."/>
            <person name="Salamov A."/>
            <person name="Young J."/>
            <person name="Aguilar M."/>
            <person name="Claverie J.M."/>
            <person name="Frickenhaus S."/>
            <person name="Gonzalez K."/>
            <person name="Herman E.K."/>
            <person name="Lin Y.C."/>
            <person name="Napier J."/>
            <person name="Ogata H."/>
            <person name="Sarno A.F."/>
            <person name="Shmutz J."/>
            <person name="Schroeder D."/>
            <person name="de Vargas C."/>
            <person name="Verret F."/>
            <person name="von Dassow P."/>
            <person name="Valentin K."/>
            <person name="Van de Peer Y."/>
            <person name="Wheeler G."/>
            <person name="Dacks J.B."/>
            <person name="Delwiche C.F."/>
            <person name="Dyhrman S.T."/>
            <person name="Glockner G."/>
            <person name="John U."/>
            <person name="Richards T."/>
            <person name="Worden A.Z."/>
            <person name="Zhang X."/>
            <person name="Grigoriev I.V."/>
            <person name="Allen A.E."/>
            <person name="Bidle K."/>
            <person name="Borodovsky M."/>
            <person name="Bowler C."/>
            <person name="Brownlee C."/>
            <person name="Cock J.M."/>
            <person name="Elias M."/>
            <person name="Gladyshev V.N."/>
            <person name="Groth M."/>
            <person name="Guda C."/>
            <person name="Hadaegh A."/>
            <person name="Iglesias-Rodriguez M.D."/>
            <person name="Jenkins J."/>
            <person name="Jones B.M."/>
            <person name="Lawson T."/>
            <person name="Leese F."/>
            <person name="Lindquist E."/>
            <person name="Lobanov A."/>
            <person name="Lomsadze A."/>
            <person name="Malik S.B."/>
            <person name="Marsh M.E."/>
            <person name="Mackinder L."/>
            <person name="Mock T."/>
            <person name="Mueller-Roeber B."/>
            <person name="Pagarete A."/>
            <person name="Parker M."/>
            <person name="Probert I."/>
            <person name="Quesneville H."/>
            <person name="Raines C."/>
            <person name="Rensing S.A."/>
            <person name="Riano-Pachon D.M."/>
            <person name="Richier S."/>
            <person name="Rokitta S."/>
            <person name="Shiraiwa Y."/>
            <person name="Soanes D.M."/>
            <person name="van der Giezen M."/>
            <person name="Wahlund T.M."/>
            <person name="Williams B."/>
            <person name="Wilson W."/>
            <person name="Wolfe G."/>
            <person name="Wurch L.L."/>
        </authorList>
    </citation>
    <scope>NUCLEOTIDE SEQUENCE</scope>
</reference>
<accession>A0A0D3J625</accession>
<dbReference type="PaxDb" id="2903-EOD18960"/>
<sequence>MCTRATAGHVKQWVWDHSQDTIEGDRVFRDTSPSKLSASRVGSTGLHVAAQHCVLIQVARRASLGEASRRMQLG</sequence>